<keyword evidence="2" id="KW-1185">Reference proteome</keyword>
<dbReference type="Proteomes" id="UP000179769">
    <property type="component" value="Unassembled WGS sequence"/>
</dbReference>
<dbReference type="AlphaFoldDB" id="A0A1S1Q2A4"/>
<evidence type="ECO:0000313" key="2">
    <source>
        <dbReference type="Proteomes" id="UP000179769"/>
    </source>
</evidence>
<gene>
    <name evidence="1" type="ORF">BBK14_19800</name>
</gene>
<name>A0A1S1Q2A4_9ACTN</name>
<evidence type="ECO:0000313" key="1">
    <source>
        <dbReference type="EMBL" id="OHV27726.1"/>
    </source>
</evidence>
<proteinExistence type="predicted"/>
<accession>A0A1S1Q2A4</accession>
<protein>
    <submittedName>
        <fullName evidence="1">Uncharacterized protein</fullName>
    </submittedName>
</protein>
<dbReference type="OrthoDB" id="3541914at2"/>
<sequence>MTEQPYPNVLYSKEAATFMMAIAALQRANGMRLDDAIEYGIEKYWEYAHHGPHSGDPQRGSGDLDWWRQFMRAVGGPA</sequence>
<organism evidence="1 2">
    <name type="scientific">Parafrankia soli</name>
    <dbReference type="NCBI Taxonomy" id="2599596"/>
    <lineage>
        <taxon>Bacteria</taxon>
        <taxon>Bacillati</taxon>
        <taxon>Actinomycetota</taxon>
        <taxon>Actinomycetes</taxon>
        <taxon>Frankiales</taxon>
        <taxon>Frankiaceae</taxon>
        <taxon>Parafrankia</taxon>
    </lineage>
</organism>
<reference evidence="2" key="1">
    <citation type="submission" date="2016-07" db="EMBL/GenBank/DDBJ databases">
        <title>Frankia sp. NRRL B-16219 Genome sequencing.</title>
        <authorList>
            <person name="Ghodhbane-Gtari F."/>
            <person name="Swanson E."/>
            <person name="Gueddou A."/>
            <person name="Louati M."/>
            <person name="Nouioui I."/>
            <person name="Hezbri K."/>
            <person name="Abebe-Akele F."/>
            <person name="Simpson S."/>
            <person name="Morris K."/>
            <person name="Thomas K."/>
            <person name="Gtari M."/>
            <person name="Tisa L.S."/>
        </authorList>
    </citation>
    <scope>NUCLEOTIDE SEQUENCE [LARGE SCALE GENOMIC DNA]</scope>
    <source>
        <strain evidence="2">NRRL B-16219</strain>
    </source>
</reference>
<comment type="caution">
    <text evidence="1">The sequence shown here is derived from an EMBL/GenBank/DDBJ whole genome shotgun (WGS) entry which is preliminary data.</text>
</comment>
<dbReference type="RefSeq" id="WP_071064510.1">
    <property type="nucleotide sequence ID" value="NZ_MAXA01000218.1"/>
</dbReference>
<dbReference type="EMBL" id="MAXA01000218">
    <property type="protein sequence ID" value="OHV27726.1"/>
    <property type="molecule type" value="Genomic_DNA"/>
</dbReference>